<dbReference type="PANTHER" id="PTHR45282:SF2">
    <property type="entry name" value="OS03G0858400 PROTEIN"/>
    <property type="match status" value="1"/>
</dbReference>
<keyword evidence="2" id="KW-0472">Membrane</keyword>
<feature type="compositionally biased region" description="Basic residues" evidence="1">
    <location>
        <begin position="61"/>
        <end position="75"/>
    </location>
</feature>
<protein>
    <submittedName>
        <fullName evidence="3">Uncharacterized protein</fullName>
    </submittedName>
</protein>
<dbReference type="OrthoDB" id="1938346at2759"/>
<dbReference type="InterPro" id="IPR015943">
    <property type="entry name" value="WD40/YVTN_repeat-like_dom_sf"/>
</dbReference>
<reference evidence="3 4" key="1">
    <citation type="journal article" date="2020" name="IScience">
        <title>Genome Sequencing of the Endangered Kingdonia uniflora (Circaeasteraceae, Ranunculales) Reveals Potential Mechanisms of Evolutionary Specialization.</title>
        <authorList>
            <person name="Sun Y."/>
            <person name="Deng T."/>
            <person name="Zhang A."/>
            <person name="Moore M.J."/>
            <person name="Landis J.B."/>
            <person name="Lin N."/>
            <person name="Zhang H."/>
            <person name="Zhang X."/>
            <person name="Huang J."/>
            <person name="Zhang X."/>
            <person name="Sun H."/>
            <person name="Wang H."/>
        </authorList>
    </citation>
    <scope>NUCLEOTIDE SEQUENCE [LARGE SCALE GENOMIC DNA]</scope>
    <source>
        <strain evidence="3">TB1705</strain>
        <tissue evidence="3">Leaf</tissue>
    </source>
</reference>
<keyword evidence="4" id="KW-1185">Reference proteome</keyword>
<keyword evidence="2" id="KW-1133">Transmembrane helix</keyword>
<evidence type="ECO:0000313" key="4">
    <source>
        <dbReference type="Proteomes" id="UP000541444"/>
    </source>
</evidence>
<accession>A0A7J7NNT6</accession>
<dbReference type="Proteomes" id="UP000541444">
    <property type="component" value="Unassembled WGS sequence"/>
</dbReference>
<evidence type="ECO:0000256" key="2">
    <source>
        <dbReference type="SAM" id="Phobius"/>
    </source>
</evidence>
<gene>
    <name evidence="3" type="ORF">GIB67_042146</name>
</gene>
<feature type="transmembrane region" description="Helical" evidence="2">
    <location>
        <begin position="12"/>
        <end position="36"/>
    </location>
</feature>
<dbReference type="PANTHER" id="PTHR45282">
    <property type="entry name" value="OS03G0858400 PROTEIN"/>
    <property type="match status" value="1"/>
</dbReference>
<dbReference type="AlphaFoldDB" id="A0A7J7NNT6"/>
<dbReference type="EMBL" id="JACGCM010000677">
    <property type="protein sequence ID" value="KAF6168839.1"/>
    <property type="molecule type" value="Genomic_DNA"/>
</dbReference>
<feature type="region of interest" description="Disordered" evidence="1">
    <location>
        <begin position="50"/>
        <end position="88"/>
    </location>
</feature>
<name>A0A7J7NNT6_9MAGN</name>
<keyword evidence="2" id="KW-0812">Transmembrane</keyword>
<evidence type="ECO:0000313" key="3">
    <source>
        <dbReference type="EMBL" id="KAF6168839.1"/>
    </source>
</evidence>
<organism evidence="3 4">
    <name type="scientific">Kingdonia uniflora</name>
    <dbReference type="NCBI Taxonomy" id="39325"/>
    <lineage>
        <taxon>Eukaryota</taxon>
        <taxon>Viridiplantae</taxon>
        <taxon>Streptophyta</taxon>
        <taxon>Embryophyta</taxon>
        <taxon>Tracheophyta</taxon>
        <taxon>Spermatophyta</taxon>
        <taxon>Magnoliopsida</taxon>
        <taxon>Ranunculales</taxon>
        <taxon>Circaeasteraceae</taxon>
        <taxon>Kingdonia</taxon>
    </lineage>
</organism>
<dbReference type="Gene3D" id="2.130.10.10">
    <property type="entry name" value="YVTN repeat-like/Quinoprotein amine dehydrogenase"/>
    <property type="match status" value="1"/>
</dbReference>
<sequence length="144" mass="15777">MEVESSSSPSTFLGFQIIPISIISTLIAALLALLFFTDYFRKKKSELKTIAKPETTTTNTKSKKSSHSVSKKPHSKASEKDQVKKHHHLDANTLKGHGDSVTAVCFSSDGCNLATEKCIFMSLVIVHGVSEVVPIIPYDSFYNS</sequence>
<comment type="caution">
    <text evidence="3">The sequence shown here is derived from an EMBL/GenBank/DDBJ whole genome shotgun (WGS) entry which is preliminary data.</text>
</comment>
<proteinExistence type="predicted"/>
<evidence type="ECO:0000256" key="1">
    <source>
        <dbReference type="SAM" id="MobiDB-lite"/>
    </source>
</evidence>